<dbReference type="HOGENOM" id="CLU_098406_0_0_1"/>
<dbReference type="CTD" id="9816961"/>
<gene>
    <name evidence="1" type="ORF">CRE_29313</name>
</gene>
<organism evidence="2">
    <name type="scientific">Caenorhabditis remanei</name>
    <name type="common">Caenorhabditis vulgaris</name>
    <dbReference type="NCBI Taxonomy" id="31234"/>
    <lineage>
        <taxon>Eukaryota</taxon>
        <taxon>Metazoa</taxon>
        <taxon>Ecdysozoa</taxon>
        <taxon>Nematoda</taxon>
        <taxon>Chromadorea</taxon>
        <taxon>Rhabditida</taxon>
        <taxon>Rhabditina</taxon>
        <taxon>Rhabditomorpha</taxon>
        <taxon>Rhabditoidea</taxon>
        <taxon>Rhabditidae</taxon>
        <taxon>Peloderinae</taxon>
        <taxon>Caenorhabditis</taxon>
    </lineage>
</organism>
<protein>
    <submittedName>
        <fullName evidence="1">Uncharacterized protein</fullName>
    </submittedName>
</protein>
<dbReference type="OrthoDB" id="5857052at2759"/>
<accession>E3MY32</accession>
<dbReference type="Proteomes" id="UP000008281">
    <property type="component" value="Unassembled WGS sequence"/>
</dbReference>
<dbReference type="AlphaFoldDB" id="E3MY32"/>
<dbReference type="EMBL" id="DS268494">
    <property type="protein sequence ID" value="EFP11894.1"/>
    <property type="molecule type" value="Genomic_DNA"/>
</dbReference>
<dbReference type="KEGG" id="crq:GCK72_008474"/>
<name>E3MY32_CAERE</name>
<evidence type="ECO:0000313" key="1">
    <source>
        <dbReference type="EMBL" id="EFP11894.1"/>
    </source>
</evidence>
<keyword evidence="2" id="KW-1185">Reference proteome</keyword>
<dbReference type="RefSeq" id="XP_003098977.2">
    <property type="nucleotide sequence ID" value="XM_003098929.2"/>
</dbReference>
<proteinExistence type="predicted"/>
<evidence type="ECO:0000313" key="2">
    <source>
        <dbReference type="Proteomes" id="UP000008281"/>
    </source>
</evidence>
<reference evidence="1" key="1">
    <citation type="submission" date="2007-07" db="EMBL/GenBank/DDBJ databases">
        <title>PCAP assembly of the Caenorhabditis remanei genome.</title>
        <authorList>
            <consortium name="The Caenorhabditis remanei Sequencing Consortium"/>
            <person name="Wilson R.K."/>
        </authorList>
    </citation>
    <scope>NUCLEOTIDE SEQUENCE [LARGE SCALE GENOMIC DNA]</scope>
    <source>
        <strain evidence="1">PB4641</strain>
    </source>
</reference>
<dbReference type="eggNOG" id="ENOG502TI85">
    <property type="taxonomic scope" value="Eukaryota"/>
</dbReference>
<dbReference type="GeneID" id="9816961"/>
<sequence>MSIALLLFLLTAAQLYADVVSISTYAPPSLRLIDEELTNLSSACLSSRDDEEITGYVLKHGAARFLNTHLLEEAVSVIGLIELRSVLGFAPYVPWTHRKNPTDDEIAASSTIEEFYELKEPLSVLHGPDNSFVLEKYLVPAIAFLDKRFPIIRDIYRMNFERSVASLNGNVDREGVEYMIKEYISTFKRVKKATKGLREGTIECNKKRV</sequence>